<dbReference type="RefSeq" id="WP_174409657.1">
    <property type="nucleotide sequence ID" value="NZ_BLVP01000008.1"/>
</dbReference>
<gene>
    <name evidence="2" type="ORF">DSM19430T_16850</name>
</gene>
<dbReference type="AlphaFoldDB" id="A0A7J0BV04"/>
<name>A0A7J0BV04_9BACT</name>
<organism evidence="2 3">
    <name type="scientific">Desulfovibrio psychrotolerans</name>
    <dbReference type="NCBI Taxonomy" id="415242"/>
    <lineage>
        <taxon>Bacteria</taxon>
        <taxon>Pseudomonadati</taxon>
        <taxon>Thermodesulfobacteriota</taxon>
        <taxon>Desulfovibrionia</taxon>
        <taxon>Desulfovibrionales</taxon>
        <taxon>Desulfovibrionaceae</taxon>
        <taxon>Desulfovibrio</taxon>
    </lineage>
</organism>
<evidence type="ECO:0008006" key="4">
    <source>
        <dbReference type="Google" id="ProtNLM"/>
    </source>
</evidence>
<comment type="caution">
    <text evidence="2">The sequence shown here is derived from an EMBL/GenBank/DDBJ whole genome shotgun (WGS) entry which is preliminary data.</text>
</comment>
<dbReference type="PROSITE" id="PS51257">
    <property type="entry name" value="PROKAR_LIPOPROTEIN"/>
    <property type="match status" value="1"/>
</dbReference>
<proteinExistence type="predicted"/>
<evidence type="ECO:0000256" key="1">
    <source>
        <dbReference type="SAM" id="SignalP"/>
    </source>
</evidence>
<feature type="chain" id="PRO_5029464073" description="Lipoprotein" evidence="1">
    <location>
        <begin position="21"/>
        <end position="100"/>
    </location>
</feature>
<dbReference type="EMBL" id="BLVP01000008">
    <property type="protein sequence ID" value="GFM37001.1"/>
    <property type="molecule type" value="Genomic_DNA"/>
</dbReference>
<accession>A0A7J0BV04</accession>
<protein>
    <recommendedName>
        <fullName evidence="4">Lipoprotein</fullName>
    </recommendedName>
</protein>
<reference evidence="2 3" key="1">
    <citation type="submission" date="2020-05" db="EMBL/GenBank/DDBJ databases">
        <title>Draft genome sequence of Desulfovibrio psychrotolerans JS1T.</title>
        <authorList>
            <person name="Ueno A."/>
            <person name="Tamazawa S."/>
            <person name="Tamamura S."/>
            <person name="Murakami T."/>
            <person name="Kiyama T."/>
            <person name="Inomata H."/>
            <person name="Amano Y."/>
            <person name="Miyakawa K."/>
            <person name="Tamaki H."/>
            <person name="Naganuma T."/>
            <person name="Kaneko K."/>
        </authorList>
    </citation>
    <scope>NUCLEOTIDE SEQUENCE [LARGE SCALE GENOMIC DNA]</scope>
    <source>
        <strain evidence="2 3">JS1</strain>
    </source>
</reference>
<evidence type="ECO:0000313" key="2">
    <source>
        <dbReference type="EMBL" id="GFM37001.1"/>
    </source>
</evidence>
<keyword evidence="3" id="KW-1185">Reference proteome</keyword>
<feature type="signal peptide" evidence="1">
    <location>
        <begin position="1"/>
        <end position="20"/>
    </location>
</feature>
<evidence type="ECO:0000313" key="3">
    <source>
        <dbReference type="Proteomes" id="UP000503820"/>
    </source>
</evidence>
<keyword evidence="1" id="KW-0732">Signal</keyword>
<dbReference type="Proteomes" id="UP000503820">
    <property type="component" value="Unassembled WGS sequence"/>
</dbReference>
<sequence length="100" mass="10906">MTHRATIILLAAATFLGGCAAVRDLDKPVGQQGFNDPLGASYRQQLQAQKFDPIPAGSDPVTGMDGKLSQRAIQAYQQPTPEDKGPTFNEVMRFLMQDKQ</sequence>